<dbReference type="VEuPathDB" id="CryptoDB:Vbra_19028"/>
<accession>A0A0G4GY92</accession>
<dbReference type="Pfam" id="PF00024">
    <property type="entry name" value="PAN_1"/>
    <property type="match status" value="1"/>
</dbReference>
<evidence type="ECO:0000313" key="7">
    <source>
        <dbReference type="Proteomes" id="UP000041254"/>
    </source>
</evidence>
<evidence type="ECO:0000259" key="5">
    <source>
        <dbReference type="PROSITE" id="PS50948"/>
    </source>
</evidence>
<keyword evidence="7" id="KW-1185">Reference proteome</keyword>
<keyword evidence="3" id="KW-0812">Transmembrane</keyword>
<name>A0A0G4GY92_VITBC</name>
<dbReference type="SUPFAM" id="SSF57414">
    <property type="entry name" value="Hairpin loop containing domain-like"/>
    <property type="match status" value="1"/>
</dbReference>
<feature type="signal peptide" evidence="4">
    <location>
        <begin position="1"/>
        <end position="31"/>
    </location>
</feature>
<organism evidence="6 7">
    <name type="scientific">Vitrella brassicaformis (strain CCMP3155)</name>
    <dbReference type="NCBI Taxonomy" id="1169540"/>
    <lineage>
        <taxon>Eukaryota</taxon>
        <taxon>Sar</taxon>
        <taxon>Alveolata</taxon>
        <taxon>Colpodellida</taxon>
        <taxon>Vitrellaceae</taxon>
        <taxon>Vitrella</taxon>
    </lineage>
</organism>
<keyword evidence="3" id="KW-0472">Membrane</keyword>
<protein>
    <recommendedName>
        <fullName evidence="5">Apple domain-containing protein</fullName>
    </recommendedName>
</protein>
<keyword evidence="3" id="KW-1133">Transmembrane helix</keyword>
<evidence type="ECO:0000256" key="1">
    <source>
        <dbReference type="ARBA" id="ARBA00022737"/>
    </source>
</evidence>
<dbReference type="Gene3D" id="3.50.4.10">
    <property type="entry name" value="Hepatocyte Growth Factor"/>
    <property type="match status" value="1"/>
</dbReference>
<dbReference type="SMART" id="SM00223">
    <property type="entry name" value="APPLE"/>
    <property type="match status" value="1"/>
</dbReference>
<evidence type="ECO:0000256" key="3">
    <source>
        <dbReference type="SAM" id="Phobius"/>
    </source>
</evidence>
<evidence type="ECO:0000256" key="4">
    <source>
        <dbReference type="SAM" id="SignalP"/>
    </source>
</evidence>
<dbReference type="CDD" id="cd01100">
    <property type="entry name" value="APPLE_Factor_XI_like"/>
    <property type="match status" value="1"/>
</dbReference>
<keyword evidence="2" id="KW-1015">Disulfide bond</keyword>
<reference evidence="6 7" key="1">
    <citation type="submission" date="2014-11" db="EMBL/GenBank/DDBJ databases">
        <authorList>
            <person name="Zhu J."/>
            <person name="Qi W."/>
            <person name="Song R."/>
        </authorList>
    </citation>
    <scope>NUCLEOTIDE SEQUENCE [LARGE SCALE GENOMIC DNA]</scope>
</reference>
<feature type="transmembrane region" description="Helical" evidence="3">
    <location>
        <begin position="228"/>
        <end position="249"/>
    </location>
</feature>
<feature type="chain" id="PRO_5005190690" description="Apple domain-containing protein" evidence="4">
    <location>
        <begin position="32"/>
        <end position="319"/>
    </location>
</feature>
<evidence type="ECO:0000313" key="6">
    <source>
        <dbReference type="EMBL" id="CEM35946.1"/>
    </source>
</evidence>
<dbReference type="InterPro" id="IPR000177">
    <property type="entry name" value="Apple"/>
</dbReference>
<dbReference type="AlphaFoldDB" id="A0A0G4GY92"/>
<feature type="domain" description="Apple" evidence="5">
    <location>
        <begin position="94"/>
        <end position="165"/>
    </location>
</feature>
<proteinExistence type="predicted"/>
<gene>
    <name evidence="6" type="ORF">Vbra_19028</name>
</gene>
<keyword evidence="1" id="KW-0677">Repeat</keyword>
<dbReference type="GO" id="GO:0006508">
    <property type="term" value="P:proteolysis"/>
    <property type="evidence" value="ECO:0007669"/>
    <property type="project" value="InterPro"/>
</dbReference>
<evidence type="ECO:0000256" key="2">
    <source>
        <dbReference type="ARBA" id="ARBA00023157"/>
    </source>
</evidence>
<dbReference type="PROSITE" id="PS50948">
    <property type="entry name" value="PAN"/>
    <property type="match status" value="1"/>
</dbReference>
<dbReference type="EMBL" id="CDMY01000869">
    <property type="protein sequence ID" value="CEM35946.1"/>
    <property type="molecule type" value="Genomic_DNA"/>
</dbReference>
<dbReference type="GO" id="GO:0005576">
    <property type="term" value="C:extracellular region"/>
    <property type="evidence" value="ECO:0007669"/>
    <property type="project" value="InterPro"/>
</dbReference>
<dbReference type="Proteomes" id="UP000041254">
    <property type="component" value="Unassembled WGS sequence"/>
</dbReference>
<keyword evidence="4" id="KW-0732">Signal</keyword>
<dbReference type="InParanoid" id="A0A0G4GY92"/>
<dbReference type="InterPro" id="IPR003609">
    <property type="entry name" value="Pan_app"/>
</dbReference>
<sequence length="319" mass="35648">MAARHNRCRLVSRVFIGVALVLGLALQATDAAQDSPALMARQARSVGRRRTVGRELLRLLRGRTGLHTRRLHDLMLMRRAVKASRRTHTARLACFAVDTYISGPDKQTATNISDALGCQRLCARHAGCGAFTYEQESQTCRLKKGPLSRSRVVSRKGTLSGPARCKVRTEQRKGEVFSSRRRRLSAKKITKKRAEEGEEDDNTLRPDLSLLGRLSGGVKACWRLARKYPIMAGALMSLLVSFFLCSCCCGKKARLVLRRGSLTYLTAPADLITSARLRKRSSRRNNAVEDDMTKEQRRISRGYHRMNTDTMRGMADGGK</sequence>